<protein>
    <submittedName>
        <fullName evidence="2">Uncharacterized protein</fullName>
    </submittedName>
</protein>
<sequence>MTDHLTALAVVFLIPATPVLLLANILTLADVLSAGRHAWSAAGLNRRRWIAATVVSLVLLPMGLVVSAMWRLRARRRLAEVDPGSVNPLFNPKKSSLFDAATTWPARLVRGLLVALAAVGVGLGVPRLIHDSVGDPAEVGITDLNHDIAPKPWIEQHCTTSVVHALHLDNAGVQENGHYYQRWTVTPKPGHLDRVLLDMDSGTVICP</sequence>
<evidence type="ECO:0000313" key="2">
    <source>
        <dbReference type="EMBL" id="MBF9069018.1"/>
    </source>
</evidence>
<evidence type="ECO:0000313" key="3">
    <source>
        <dbReference type="Proteomes" id="UP000657385"/>
    </source>
</evidence>
<keyword evidence="3" id="KW-1185">Reference proteome</keyword>
<gene>
    <name evidence="2" type="ORF">I2501_13400</name>
</gene>
<keyword evidence="1" id="KW-0812">Transmembrane</keyword>
<dbReference type="Proteomes" id="UP000657385">
    <property type="component" value="Unassembled WGS sequence"/>
</dbReference>
<evidence type="ECO:0000256" key="1">
    <source>
        <dbReference type="SAM" id="Phobius"/>
    </source>
</evidence>
<name>A0A931FCZ6_9ACTN</name>
<accession>A0A931FCZ6</accession>
<feature type="transmembrane region" description="Helical" evidence="1">
    <location>
        <begin position="7"/>
        <end position="29"/>
    </location>
</feature>
<keyword evidence="1" id="KW-1133">Transmembrane helix</keyword>
<dbReference type="RefSeq" id="WP_196194203.1">
    <property type="nucleotide sequence ID" value="NZ_JADPRT010000005.1"/>
</dbReference>
<keyword evidence="1" id="KW-0472">Membrane</keyword>
<organism evidence="2 3">
    <name type="scientific">Streptacidiphilus fuscans</name>
    <dbReference type="NCBI Taxonomy" id="2789292"/>
    <lineage>
        <taxon>Bacteria</taxon>
        <taxon>Bacillati</taxon>
        <taxon>Actinomycetota</taxon>
        <taxon>Actinomycetes</taxon>
        <taxon>Kitasatosporales</taxon>
        <taxon>Streptomycetaceae</taxon>
        <taxon>Streptacidiphilus</taxon>
    </lineage>
</organism>
<feature type="transmembrane region" description="Helical" evidence="1">
    <location>
        <begin position="49"/>
        <end position="70"/>
    </location>
</feature>
<proteinExistence type="predicted"/>
<comment type="caution">
    <text evidence="2">The sequence shown here is derived from an EMBL/GenBank/DDBJ whole genome shotgun (WGS) entry which is preliminary data.</text>
</comment>
<dbReference type="AlphaFoldDB" id="A0A931FCZ6"/>
<dbReference type="EMBL" id="JADPRT010000005">
    <property type="protein sequence ID" value="MBF9069018.1"/>
    <property type="molecule type" value="Genomic_DNA"/>
</dbReference>
<reference evidence="2" key="1">
    <citation type="submission" date="2020-11" db="EMBL/GenBank/DDBJ databases">
        <title>Isolation and identification of active actinomycetes.</title>
        <authorList>
            <person name="Yu B."/>
        </authorList>
    </citation>
    <scope>NUCLEOTIDE SEQUENCE</scope>
    <source>
        <strain evidence="2">NEAU-YB345</strain>
    </source>
</reference>